<dbReference type="AlphaFoldDB" id="A0AAN9L9S0"/>
<comment type="caution">
    <text evidence="1">The sequence shown here is derived from an EMBL/GenBank/DDBJ whole genome shotgun (WGS) entry which is preliminary data.</text>
</comment>
<dbReference type="EMBL" id="JAYMYR010000011">
    <property type="protein sequence ID" value="KAK7332065.1"/>
    <property type="molecule type" value="Genomic_DNA"/>
</dbReference>
<evidence type="ECO:0000313" key="1">
    <source>
        <dbReference type="EMBL" id="KAK7332065.1"/>
    </source>
</evidence>
<protein>
    <submittedName>
        <fullName evidence="1">Uncharacterized protein</fullName>
    </submittedName>
</protein>
<keyword evidence="2" id="KW-1185">Reference proteome</keyword>
<dbReference type="Proteomes" id="UP001374584">
    <property type="component" value="Unassembled WGS sequence"/>
</dbReference>
<gene>
    <name evidence="1" type="ORF">VNO80_28812</name>
</gene>
<evidence type="ECO:0000313" key="2">
    <source>
        <dbReference type="Proteomes" id="UP001374584"/>
    </source>
</evidence>
<name>A0AAN9L9S0_PHACN</name>
<organism evidence="1 2">
    <name type="scientific">Phaseolus coccineus</name>
    <name type="common">Scarlet runner bean</name>
    <name type="synonym">Phaseolus multiflorus</name>
    <dbReference type="NCBI Taxonomy" id="3886"/>
    <lineage>
        <taxon>Eukaryota</taxon>
        <taxon>Viridiplantae</taxon>
        <taxon>Streptophyta</taxon>
        <taxon>Embryophyta</taxon>
        <taxon>Tracheophyta</taxon>
        <taxon>Spermatophyta</taxon>
        <taxon>Magnoliopsida</taxon>
        <taxon>eudicotyledons</taxon>
        <taxon>Gunneridae</taxon>
        <taxon>Pentapetalae</taxon>
        <taxon>rosids</taxon>
        <taxon>fabids</taxon>
        <taxon>Fabales</taxon>
        <taxon>Fabaceae</taxon>
        <taxon>Papilionoideae</taxon>
        <taxon>50 kb inversion clade</taxon>
        <taxon>NPAAA clade</taxon>
        <taxon>indigoferoid/millettioid clade</taxon>
        <taxon>Phaseoleae</taxon>
        <taxon>Phaseolus</taxon>
    </lineage>
</organism>
<proteinExistence type="predicted"/>
<sequence>MPHTATSKSERRQRKALEGVVPRFMSSIKCTRTSSNNTDHINNDKLFILFFHIGFPDLSFNSTRKTSQDSTVSIPKEIVVGVGSLDKKNHSQSLPSSKYNVYTALERHH</sequence>
<reference evidence="1 2" key="1">
    <citation type="submission" date="2024-01" db="EMBL/GenBank/DDBJ databases">
        <title>The genomes of 5 underutilized Papilionoideae crops provide insights into root nodulation and disease resistanc.</title>
        <authorList>
            <person name="Jiang F."/>
        </authorList>
    </citation>
    <scope>NUCLEOTIDE SEQUENCE [LARGE SCALE GENOMIC DNA]</scope>
    <source>
        <strain evidence="1">JINMINGXINNONG_FW02</strain>
        <tissue evidence="1">Leaves</tissue>
    </source>
</reference>
<accession>A0AAN9L9S0</accession>